<dbReference type="AlphaFoldDB" id="G0NUB6"/>
<feature type="compositionally biased region" description="Basic and acidic residues" evidence="2">
    <location>
        <begin position="276"/>
        <end position="289"/>
    </location>
</feature>
<evidence type="ECO:0000313" key="4">
    <source>
        <dbReference type="Proteomes" id="UP000008068"/>
    </source>
</evidence>
<evidence type="ECO:0000256" key="1">
    <source>
        <dbReference type="SAM" id="Coils"/>
    </source>
</evidence>
<evidence type="ECO:0000256" key="2">
    <source>
        <dbReference type="SAM" id="MobiDB-lite"/>
    </source>
</evidence>
<evidence type="ECO:0000313" key="3">
    <source>
        <dbReference type="EMBL" id="EGT37757.1"/>
    </source>
</evidence>
<feature type="coiled-coil region" evidence="1">
    <location>
        <begin position="333"/>
        <end position="360"/>
    </location>
</feature>
<protein>
    <submittedName>
        <fullName evidence="3">Uncharacterized protein</fullName>
    </submittedName>
</protein>
<feature type="region of interest" description="Disordered" evidence="2">
    <location>
        <begin position="216"/>
        <end position="297"/>
    </location>
</feature>
<feature type="compositionally biased region" description="Basic and acidic residues" evidence="2">
    <location>
        <begin position="243"/>
        <end position="252"/>
    </location>
</feature>
<reference evidence="4" key="1">
    <citation type="submission" date="2011-07" db="EMBL/GenBank/DDBJ databases">
        <authorList>
            <consortium name="Caenorhabditis brenneri Sequencing and Analysis Consortium"/>
            <person name="Wilson R.K."/>
        </authorList>
    </citation>
    <scope>NUCLEOTIDE SEQUENCE [LARGE SCALE GENOMIC DNA]</scope>
    <source>
        <strain evidence="4">PB2801</strain>
    </source>
</reference>
<name>G0NUB6_CAEBE</name>
<dbReference type="InParanoid" id="G0NUB6"/>
<feature type="coiled-coil region" evidence="1">
    <location>
        <begin position="422"/>
        <end position="449"/>
    </location>
</feature>
<dbReference type="Proteomes" id="UP000008068">
    <property type="component" value="Unassembled WGS sequence"/>
</dbReference>
<gene>
    <name evidence="3" type="ORF">CAEBREN_02875</name>
</gene>
<proteinExistence type="predicted"/>
<dbReference type="HOGENOM" id="CLU_548871_0_0_1"/>
<accession>G0NUB6</accession>
<dbReference type="EMBL" id="GL379949">
    <property type="protein sequence ID" value="EGT37757.1"/>
    <property type="molecule type" value="Genomic_DNA"/>
</dbReference>
<keyword evidence="4" id="KW-1185">Reference proteome</keyword>
<keyword evidence="1" id="KW-0175">Coiled coil</keyword>
<sequence length="497" mass="56679">MQAVSLVEPEIGEPVRIVNNETVAALNNFPIALPYKNPATGGNQFALNQAGPNVNQQTARVTLTMQGDPATELNQAMINEGKREIEGYPTFPIMLDQLNLPAPVDQGIGNMLALLSGMPFSQIPPQAVSTCNTPSFAMNPMALMTFPERPTIPSGTQFAVSRMPTAPISFSETPYTPTNQQIPGFIPQTSTTIPQFPRPSLTVSNSPIRYQMSTFPLDSPSSSSPLAMNNEDLLTNSNRKRRGFFEGKETSQDRSNMWPDKRSRPETPFLYQPSTEHPERNMENEERLRLPTPPTSRAEGELRIENLAEAFRMELNKKCEEFASLQKTYKICLERAKNDLEREKAANIQKEAEFQEMKRAVNIKYSKIINDAQKQLEENYALKLSQQEKELERRHQVELAKQERKFQELMKVESQKWEMQIQEEKKAAKTNLENRLAMREKEIQNFNQTEGKKAMAFITAGLRSMHNKCDKNVERSDMIKIQKQKPMQEMTWYVIII</sequence>
<organism evidence="4">
    <name type="scientific">Caenorhabditis brenneri</name>
    <name type="common">Nematode worm</name>
    <dbReference type="NCBI Taxonomy" id="135651"/>
    <lineage>
        <taxon>Eukaryota</taxon>
        <taxon>Metazoa</taxon>
        <taxon>Ecdysozoa</taxon>
        <taxon>Nematoda</taxon>
        <taxon>Chromadorea</taxon>
        <taxon>Rhabditida</taxon>
        <taxon>Rhabditina</taxon>
        <taxon>Rhabditomorpha</taxon>
        <taxon>Rhabditoidea</taxon>
        <taxon>Rhabditidae</taxon>
        <taxon>Peloderinae</taxon>
        <taxon>Caenorhabditis</taxon>
    </lineage>
</organism>